<dbReference type="STRING" id="210143.A0A1R3JGG9"/>
<accession>A0A1R3JGG9</accession>
<reference evidence="1 2" key="1">
    <citation type="submission" date="2013-09" db="EMBL/GenBank/DDBJ databases">
        <title>Corchorus capsularis genome sequencing.</title>
        <authorList>
            <person name="Alam M."/>
            <person name="Haque M.S."/>
            <person name="Islam M.S."/>
            <person name="Emdad E.M."/>
            <person name="Islam M.M."/>
            <person name="Ahmed B."/>
            <person name="Halim A."/>
            <person name="Hossen Q.M.M."/>
            <person name="Hossain M.Z."/>
            <person name="Ahmed R."/>
            <person name="Khan M.M."/>
            <person name="Islam R."/>
            <person name="Rashid M.M."/>
            <person name="Khan S.A."/>
            <person name="Rahman M.S."/>
            <person name="Alam M."/>
        </authorList>
    </citation>
    <scope>NUCLEOTIDE SEQUENCE [LARGE SCALE GENOMIC DNA]</scope>
    <source>
        <strain evidence="2">cv. CVL-1</strain>
        <tissue evidence="1">Whole seedling</tissue>
    </source>
</reference>
<evidence type="ECO:0000313" key="1">
    <source>
        <dbReference type="EMBL" id="OMO93935.1"/>
    </source>
</evidence>
<keyword evidence="2" id="KW-1185">Reference proteome</keyword>
<proteinExistence type="predicted"/>
<dbReference type="Proteomes" id="UP000188268">
    <property type="component" value="Unassembled WGS sequence"/>
</dbReference>
<dbReference type="Gramene" id="OMO93935">
    <property type="protein sequence ID" value="OMO93935"/>
    <property type="gene ID" value="CCACVL1_06247"/>
</dbReference>
<organism evidence="1 2">
    <name type="scientific">Corchorus capsularis</name>
    <name type="common">Jute</name>
    <dbReference type="NCBI Taxonomy" id="210143"/>
    <lineage>
        <taxon>Eukaryota</taxon>
        <taxon>Viridiplantae</taxon>
        <taxon>Streptophyta</taxon>
        <taxon>Embryophyta</taxon>
        <taxon>Tracheophyta</taxon>
        <taxon>Spermatophyta</taxon>
        <taxon>Magnoliopsida</taxon>
        <taxon>eudicotyledons</taxon>
        <taxon>Gunneridae</taxon>
        <taxon>Pentapetalae</taxon>
        <taxon>rosids</taxon>
        <taxon>malvids</taxon>
        <taxon>Malvales</taxon>
        <taxon>Malvaceae</taxon>
        <taxon>Grewioideae</taxon>
        <taxon>Apeibeae</taxon>
        <taxon>Corchorus</taxon>
    </lineage>
</organism>
<sequence>MAETANHWLDEIKEIDLHNNNQLLRAKIAENERKPQNMNLMPGGSNNFEVMHSQQQAPFDSRNFFQVNALQPANHFPQQADQMALQLVSNNGSFVM</sequence>
<dbReference type="OrthoDB" id="1898716at2759"/>
<dbReference type="AlphaFoldDB" id="A0A1R3JGG9"/>
<dbReference type="EMBL" id="AWWV01008007">
    <property type="protein sequence ID" value="OMO93935.1"/>
    <property type="molecule type" value="Genomic_DNA"/>
</dbReference>
<dbReference type="OMA" id="MAETANH"/>
<protein>
    <submittedName>
        <fullName evidence="1">Uncharacterized protein</fullName>
    </submittedName>
</protein>
<comment type="caution">
    <text evidence="1">The sequence shown here is derived from an EMBL/GenBank/DDBJ whole genome shotgun (WGS) entry which is preliminary data.</text>
</comment>
<gene>
    <name evidence="1" type="ORF">CCACVL1_06247</name>
</gene>
<name>A0A1R3JGG9_COCAP</name>
<evidence type="ECO:0000313" key="2">
    <source>
        <dbReference type="Proteomes" id="UP000188268"/>
    </source>
</evidence>